<name>A0A022XSB8_TRISD</name>
<gene>
    <name evidence="1" type="ORF">H105_04644</name>
</gene>
<dbReference type="EMBL" id="KK208857">
    <property type="protein sequence ID" value="EZF73595.1"/>
    <property type="molecule type" value="Genomic_DNA"/>
</dbReference>
<sequence>MSAIMVLHEGILFCEVALYDVSGCQRPTRDRFEHVMHVSRTLHSSPGSHRAASPELWNVSGLAEDNMQYEKFILCSNWVDEDDASACANDANLALGRLSSAKLWPRAEKIADSSKIEKPG</sequence>
<organism evidence="1 2">
    <name type="scientific">Trichophyton soudanense CBS 452.61</name>
    <dbReference type="NCBI Taxonomy" id="1215331"/>
    <lineage>
        <taxon>Eukaryota</taxon>
        <taxon>Fungi</taxon>
        <taxon>Dikarya</taxon>
        <taxon>Ascomycota</taxon>
        <taxon>Pezizomycotina</taxon>
        <taxon>Eurotiomycetes</taxon>
        <taxon>Eurotiomycetidae</taxon>
        <taxon>Onygenales</taxon>
        <taxon>Arthrodermataceae</taxon>
        <taxon>Trichophyton</taxon>
    </lineage>
</organism>
<reference evidence="1 2" key="1">
    <citation type="submission" date="2014-02" db="EMBL/GenBank/DDBJ databases">
        <title>The Genome Sequence of Trichophyton rubrum (morphotype soudanense) CBS 452.61.</title>
        <authorList>
            <consortium name="The Broad Institute Genomics Platform"/>
            <person name="Cuomo C.A."/>
            <person name="White T.C."/>
            <person name="Graser Y."/>
            <person name="Martinez-Rossi N."/>
            <person name="Heitman J."/>
            <person name="Young S.K."/>
            <person name="Zeng Q."/>
            <person name="Gargeya S."/>
            <person name="Abouelleil A."/>
            <person name="Alvarado L."/>
            <person name="Chapman S.B."/>
            <person name="Gainer-Dewar J."/>
            <person name="Goldberg J."/>
            <person name="Griggs A."/>
            <person name="Gujja S."/>
            <person name="Hansen M."/>
            <person name="Howarth C."/>
            <person name="Imamovic A."/>
            <person name="Larimer J."/>
            <person name="Martinez D."/>
            <person name="Murphy C."/>
            <person name="Pearson M.D."/>
            <person name="Persinoti G."/>
            <person name="Poon T."/>
            <person name="Priest M."/>
            <person name="Roberts A.D."/>
            <person name="Saif S."/>
            <person name="Shea T.D."/>
            <person name="Sykes S.N."/>
            <person name="Wortman J."/>
            <person name="Nusbaum C."/>
            <person name="Birren B."/>
        </authorList>
    </citation>
    <scope>NUCLEOTIDE SEQUENCE [LARGE SCALE GENOMIC DNA]</scope>
    <source>
        <strain evidence="1 2">CBS 452.61</strain>
    </source>
</reference>
<dbReference type="HOGENOM" id="CLU_2051343_0_0_1"/>
<accession>A0A022XSB8</accession>
<evidence type="ECO:0000313" key="2">
    <source>
        <dbReference type="Proteomes" id="UP000023623"/>
    </source>
</evidence>
<keyword evidence="2" id="KW-1185">Reference proteome</keyword>
<dbReference type="Proteomes" id="UP000023623">
    <property type="component" value="Unassembled WGS sequence"/>
</dbReference>
<protein>
    <submittedName>
        <fullName evidence="1">Uncharacterized protein</fullName>
    </submittedName>
</protein>
<proteinExistence type="predicted"/>
<evidence type="ECO:0000313" key="1">
    <source>
        <dbReference type="EMBL" id="EZF73595.1"/>
    </source>
</evidence>
<dbReference type="AlphaFoldDB" id="A0A022XSB8"/>